<dbReference type="OrthoDB" id="3059203at2759"/>
<feature type="domain" description="Ubiquitin-like" evidence="1">
    <location>
        <begin position="2"/>
        <end position="85"/>
    </location>
</feature>
<protein>
    <recommendedName>
        <fullName evidence="1">Ubiquitin-like domain-containing protein</fullName>
    </recommendedName>
</protein>
<dbReference type="Proteomes" id="UP000053424">
    <property type="component" value="Unassembled WGS sequence"/>
</dbReference>
<organism evidence="2 3">
    <name type="scientific">Hebeloma cylindrosporum</name>
    <dbReference type="NCBI Taxonomy" id="76867"/>
    <lineage>
        <taxon>Eukaryota</taxon>
        <taxon>Fungi</taxon>
        <taxon>Dikarya</taxon>
        <taxon>Basidiomycota</taxon>
        <taxon>Agaricomycotina</taxon>
        <taxon>Agaricomycetes</taxon>
        <taxon>Agaricomycetidae</taxon>
        <taxon>Agaricales</taxon>
        <taxon>Agaricineae</taxon>
        <taxon>Hymenogastraceae</taxon>
        <taxon>Hebeloma</taxon>
    </lineage>
</organism>
<gene>
    <name evidence="2" type="ORF">M413DRAFT_33160</name>
</gene>
<dbReference type="AlphaFoldDB" id="A0A0C3BRF0"/>
<evidence type="ECO:0000313" key="3">
    <source>
        <dbReference type="Proteomes" id="UP000053424"/>
    </source>
</evidence>
<reference evidence="2 3" key="1">
    <citation type="submission" date="2014-04" db="EMBL/GenBank/DDBJ databases">
        <authorList>
            <consortium name="DOE Joint Genome Institute"/>
            <person name="Kuo A."/>
            <person name="Gay G."/>
            <person name="Dore J."/>
            <person name="Kohler A."/>
            <person name="Nagy L.G."/>
            <person name="Floudas D."/>
            <person name="Copeland A."/>
            <person name="Barry K.W."/>
            <person name="Cichocki N."/>
            <person name="Veneault-Fourrey C."/>
            <person name="LaButti K."/>
            <person name="Lindquist E.A."/>
            <person name="Lipzen A."/>
            <person name="Lundell T."/>
            <person name="Morin E."/>
            <person name="Murat C."/>
            <person name="Sun H."/>
            <person name="Tunlid A."/>
            <person name="Henrissat B."/>
            <person name="Grigoriev I.V."/>
            <person name="Hibbett D.S."/>
            <person name="Martin F."/>
            <person name="Nordberg H.P."/>
            <person name="Cantor M.N."/>
            <person name="Hua S.X."/>
        </authorList>
    </citation>
    <scope>NUCLEOTIDE SEQUENCE [LARGE SCALE GENOMIC DNA]</scope>
    <source>
        <strain evidence="3">h7</strain>
    </source>
</reference>
<sequence>MDATGRRHELTMNMARSYEQLNRALKVLFEPVTPQDRVLVKYMDIGAYDLCIDDGKEEQHLTKRDNFKWASIVQHGTTIVMSAVMAHIVDSERHNCPFCDSWNEVTKDLGRASINCDSCNRPFQITTTQRPRPKRRTKETRITTVADHERDLIRNIHLEQFVSIIIGLKT</sequence>
<reference evidence="3" key="2">
    <citation type="submission" date="2015-01" db="EMBL/GenBank/DDBJ databases">
        <title>Evolutionary Origins and Diversification of the Mycorrhizal Mutualists.</title>
        <authorList>
            <consortium name="DOE Joint Genome Institute"/>
            <consortium name="Mycorrhizal Genomics Consortium"/>
            <person name="Kohler A."/>
            <person name="Kuo A."/>
            <person name="Nagy L.G."/>
            <person name="Floudas D."/>
            <person name="Copeland A."/>
            <person name="Barry K.W."/>
            <person name="Cichocki N."/>
            <person name="Veneault-Fourrey C."/>
            <person name="LaButti K."/>
            <person name="Lindquist E.A."/>
            <person name="Lipzen A."/>
            <person name="Lundell T."/>
            <person name="Morin E."/>
            <person name="Murat C."/>
            <person name="Riley R."/>
            <person name="Ohm R."/>
            <person name="Sun H."/>
            <person name="Tunlid A."/>
            <person name="Henrissat B."/>
            <person name="Grigoriev I.V."/>
            <person name="Hibbett D.S."/>
            <person name="Martin F."/>
        </authorList>
    </citation>
    <scope>NUCLEOTIDE SEQUENCE [LARGE SCALE GENOMIC DNA]</scope>
    <source>
        <strain evidence="3">h7</strain>
    </source>
</reference>
<dbReference type="HOGENOM" id="CLU_1570827_0_0_1"/>
<proteinExistence type="predicted"/>
<dbReference type="Pfam" id="PF22893">
    <property type="entry name" value="ULD_2"/>
    <property type="match status" value="1"/>
</dbReference>
<dbReference type="InterPro" id="IPR054464">
    <property type="entry name" value="ULD_fung"/>
</dbReference>
<keyword evidence="3" id="KW-1185">Reference proteome</keyword>
<dbReference type="EMBL" id="KN831911">
    <property type="protein sequence ID" value="KIM34609.1"/>
    <property type="molecule type" value="Genomic_DNA"/>
</dbReference>
<accession>A0A0C3BRF0</accession>
<name>A0A0C3BRF0_HEBCY</name>
<evidence type="ECO:0000313" key="2">
    <source>
        <dbReference type="EMBL" id="KIM34609.1"/>
    </source>
</evidence>
<evidence type="ECO:0000259" key="1">
    <source>
        <dbReference type="Pfam" id="PF22893"/>
    </source>
</evidence>